<comment type="caution">
    <text evidence="2">The sequence shown here is derived from an EMBL/GenBank/DDBJ whole genome shotgun (WGS) entry which is preliminary data.</text>
</comment>
<keyword evidence="1" id="KW-0472">Membrane</keyword>
<dbReference type="AlphaFoldDB" id="A0A0W1R4E5"/>
<reference evidence="2 3" key="1">
    <citation type="submission" date="2015-12" db="EMBL/GenBank/DDBJ databases">
        <title>Haloprofundus marisrubri gen. nov., sp. nov., an extremely halophilic archaeon isolated from the Discovery deep brine-seawater interface in the Red Sea.</title>
        <authorList>
            <person name="Zhang G."/>
            <person name="Stingl U."/>
            <person name="Rashid M."/>
        </authorList>
    </citation>
    <scope>NUCLEOTIDE SEQUENCE [LARGE SCALE GENOMIC DNA]</scope>
    <source>
        <strain evidence="2 3">SB9</strain>
    </source>
</reference>
<keyword evidence="3" id="KW-1185">Reference proteome</keyword>
<name>A0A0W1R4E5_9EURY</name>
<dbReference type="EMBL" id="LOPU01000034">
    <property type="protein sequence ID" value="KTG08103.1"/>
    <property type="molecule type" value="Genomic_DNA"/>
</dbReference>
<proteinExistence type="predicted"/>
<dbReference type="RefSeq" id="WP_058583185.1">
    <property type="nucleotide sequence ID" value="NZ_LOPU01000034.1"/>
</dbReference>
<keyword evidence="1" id="KW-1133">Transmembrane helix</keyword>
<keyword evidence="1" id="KW-0812">Transmembrane</keyword>
<dbReference type="STRING" id="1514971.AUR64_00555"/>
<organism evidence="2 3">
    <name type="scientific">Haloprofundus marisrubri</name>
    <dbReference type="NCBI Taxonomy" id="1514971"/>
    <lineage>
        <taxon>Archaea</taxon>
        <taxon>Methanobacteriati</taxon>
        <taxon>Methanobacteriota</taxon>
        <taxon>Stenosarchaea group</taxon>
        <taxon>Halobacteria</taxon>
        <taxon>Halobacteriales</taxon>
        <taxon>Haloferacaceae</taxon>
        <taxon>Haloprofundus</taxon>
    </lineage>
</organism>
<evidence type="ECO:0000256" key="1">
    <source>
        <dbReference type="SAM" id="Phobius"/>
    </source>
</evidence>
<sequence length="72" mass="7556">MSAMSTMTDPPPFPSELELLVSGVLVVTALLWIGVRYVGDDPTERVEQASNAAVRSAAMAVAAVVALRLLSL</sequence>
<protein>
    <submittedName>
        <fullName evidence="2">Uncharacterized protein</fullName>
    </submittedName>
</protein>
<feature type="transmembrane region" description="Helical" evidence="1">
    <location>
        <begin position="20"/>
        <end position="39"/>
    </location>
</feature>
<evidence type="ECO:0000313" key="2">
    <source>
        <dbReference type="EMBL" id="KTG08103.1"/>
    </source>
</evidence>
<dbReference type="Proteomes" id="UP000054387">
    <property type="component" value="Unassembled WGS sequence"/>
</dbReference>
<evidence type="ECO:0000313" key="3">
    <source>
        <dbReference type="Proteomes" id="UP000054387"/>
    </source>
</evidence>
<feature type="transmembrane region" description="Helical" evidence="1">
    <location>
        <begin position="51"/>
        <end position="70"/>
    </location>
</feature>
<accession>A0A0W1R4E5</accession>
<gene>
    <name evidence="2" type="ORF">AUR64_00555</name>
</gene>